<dbReference type="EMBL" id="MDCO01000012">
    <property type="protein sequence ID" value="OEJ13673.1"/>
    <property type="molecule type" value="Genomic_DNA"/>
</dbReference>
<dbReference type="RefSeq" id="WP_069726984.1">
    <property type="nucleotide sequence ID" value="NZ_MDCO01000012.1"/>
</dbReference>
<evidence type="ECO:0000313" key="1">
    <source>
        <dbReference type="EMBL" id="OEJ13673.1"/>
    </source>
</evidence>
<sequence>MNNNQWFLFSGIEHKEIKTASYCLDYITWDNTNWTAIFHDGYFVHYRNGDKNNCHTEDYLYYKDVNFNNFRLDIKGDKIFISPNGDLSKSREVDCIEYICWDGKKWRAELLRLINNLHPDL</sequence>
<accession>A0A1E5NC14</accession>
<evidence type="ECO:0000313" key="2">
    <source>
        <dbReference type="Proteomes" id="UP000095247"/>
    </source>
</evidence>
<gene>
    <name evidence="1" type="ORF">BFL38_02685</name>
</gene>
<dbReference type="AlphaFoldDB" id="A0A1E5NC14"/>
<protein>
    <submittedName>
        <fullName evidence="1">Uncharacterized protein</fullName>
    </submittedName>
</protein>
<organism evidence="1 2">
    <name type="scientific">Brachyspira hampsonii</name>
    <dbReference type="NCBI Taxonomy" id="1287055"/>
    <lineage>
        <taxon>Bacteria</taxon>
        <taxon>Pseudomonadati</taxon>
        <taxon>Spirochaetota</taxon>
        <taxon>Spirochaetia</taxon>
        <taxon>Brachyspirales</taxon>
        <taxon>Brachyspiraceae</taxon>
        <taxon>Brachyspira</taxon>
    </lineage>
</organism>
<dbReference type="Proteomes" id="UP000095247">
    <property type="component" value="Unassembled WGS sequence"/>
</dbReference>
<reference evidence="1 2" key="1">
    <citation type="submission" date="2016-08" db="EMBL/GenBank/DDBJ databases">
        <title>Characterization and recognition of Brachyspira hampsonii sp. nov., a novel intestinal spirochete that is pathogenic to pigs.</title>
        <authorList>
            <person name="Mirajkar N."/>
            <person name="La T."/>
            <person name="Phillips N."/>
            <person name="Hampson D."/>
            <person name="Gebhart C."/>
        </authorList>
    </citation>
    <scope>NUCLEOTIDE SEQUENCE [LARGE SCALE GENOMIC DNA]</scope>
    <source>
        <strain evidence="1 2">P280/1</strain>
    </source>
</reference>
<name>A0A1E5NC14_9SPIR</name>
<comment type="caution">
    <text evidence="1">The sequence shown here is derived from an EMBL/GenBank/DDBJ whole genome shotgun (WGS) entry which is preliminary data.</text>
</comment>
<proteinExistence type="predicted"/>